<evidence type="ECO:0000313" key="2">
    <source>
        <dbReference type="Proteomes" id="UP001391051"/>
    </source>
</evidence>
<proteinExistence type="predicted"/>
<dbReference type="EMBL" id="JAQQWE010000009">
    <property type="protein sequence ID" value="KAK7941531.1"/>
    <property type="molecule type" value="Genomic_DNA"/>
</dbReference>
<protein>
    <submittedName>
        <fullName evidence="1">Uncharacterized protein</fullName>
    </submittedName>
</protein>
<organism evidence="1 2">
    <name type="scientific">Apiospora aurea</name>
    <dbReference type="NCBI Taxonomy" id="335848"/>
    <lineage>
        <taxon>Eukaryota</taxon>
        <taxon>Fungi</taxon>
        <taxon>Dikarya</taxon>
        <taxon>Ascomycota</taxon>
        <taxon>Pezizomycotina</taxon>
        <taxon>Sordariomycetes</taxon>
        <taxon>Xylariomycetidae</taxon>
        <taxon>Amphisphaeriales</taxon>
        <taxon>Apiosporaceae</taxon>
        <taxon>Apiospora</taxon>
    </lineage>
</organism>
<sequence>MSRLARKRLRDMELRQRVHFAGAVALLRRGAALGEDDLEGFSRLMRCEGTLRAFREEGERGLPAAVFARLSEERRRAVESEMGRALPRGRASSIVIDKERGGGWQRVMLRVRSG</sequence>
<reference evidence="1 2" key="1">
    <citation type="submission" date="2023-01" db="EMBL/GenBank/DDBJ databases">
        <title>Analysis of 21 Apiospora genomes using comparative genomics revels a genus with tremendous synthesis potential of carbohydrate active enzymes and secondary metabolites.</title>
        <authorList>
            <person name="Sorensen T."/>
        </authorList>
    </citation>
    <scope>NUCLEOTIDE SEQUENCE [LARGE SCALE GENOMIC DNA]</scope>
    <source>
        <strain evidence="1 2">CBS 24483</strain>
    </source>
</reference>
<accession>A0ABR1PWZ2</accession>
<dbReference type="GeneID" id="92083202"/>
<keyword evidence="2" id="KW-1185">Reference proteome</keyword>
<gene>
    <name evidence="1" type="ORF">PG986_013918</name>
</gene>
<comment type="caution">
    <text evidence="1">The sequence shown here is derived from an EMBL/GenBank/DDBJ whole genome shotgun (WGS) entry which is preliminary data.</text>
</comment>
<dbReference type="Proteomes" id="UP001391051">
    <property type="component" value="Unassembled WGS sequence"/>
</dbReference>
<name>A0ABR1PWZ2_9PEZI</name>
<evidence type="ECO:0000313" key="1">
    <source>
        <dbReference type="EMBL" id="KAK7941531.1"/>
    </source>
</evidence>
<dbReference type="RefSeq" id="XP_066694283.1">
    <property type="nucleotide sequence ID" value="XM_066850140.1"/>
</dbReference>